<dbReference type="EMBL" id="GL882879">
    <property type="protein sequence ID" value="EGF83290.1"/>
    <property type="molecule type" value="Genomic_DNA"/>
</dbReference>
<accession>F4NVK7</accession>
<dbReference type="InterPro" id="IPR007751">
    <property type="entry name" value="DUF676_lipase-like"/>
</dbReference>
<dbReference type="RefSeq" id="XP_006675874.1">
    <property type="nucleotide sequence ID" value="XM_006675811.1"/>
</dbReference>
<dbReference type="Proteomes" id="UP000007241">
    <property type="component" value="Unassembled WGS sequence"/>
</dbReference>
<dbReference type="HOGENOM" id="CLU_737664_0_0_1"/>
<comment type="similarity">
    <text evidence="1">Belongs to the putative lipase ROG1 family.</text>
</comment>
<protein>
    <submittedName>
        <fullName evidence="3">Expressed protein</fullName>
    </submittedName>
</protein>
<dbReference type="PANTHER" id="PTHR47842">
    <property type="entry name" value="EXPRESSED PROTEIN"/>
    <property type="match status" value="1"/>
</dbReference>
<dbReference type="AlphaFoldDB" id="F4NVK7"/>
<dbReference type="Pfam" id="PF05057">
    <property type="entry name" value="DUF676"/>
    <property type="match status" value="1"/>
</dbReference>
<evidence type="ECO:0000259" key="2">
    <source>
        <dbReference type="Pfam" id="PF05057"/>
    </source>
</evidence>
<organism evidence="3 4">
    <name type="scientific">Batrachochytrium dendrobatidis (strain JAM81 / FGSC 10211)</name>
    <name type="common">Frog chytrid fungus</name>
    <dbReference type="NCBI Taxonomy" id="684364"/>
    <lineage>
        <taxon>Eukaryota</taxon>
        <taxon>Fungi</taxon>
        <taxon>Fungi incertae sedis</taxon>
        <taxon>Chytridiomycota</taxon>
        <taxon>Chytridiomycota incertae sedis</taxon>
        <taxon>Chytridiomycetes</taxon>
        <taxon>Rhizophydiales</taxon>
        <taxon>Rhizophydiales incertae sedis</taxon>
        <taxon>Batrachochytrium</taxon>
    </lineage>
</organism>
<sequence length="375" mass="40826">MSFWSTLGSTVTSTTQQQWKSMLSTSTESTTQQPVVLCVYVHGFMGSDNSFHSFPNDLLTAVSHQSANAQPLPYTFKYKHFVYDTHGDNAAVVGKLVKFLIAEAPSNSSQEIQVVLLAHSMGGPLSLDATREIHRMAGGNPAQHPVRIRGIISFDSPFFGLHSNTITSAGSGRMQDVISNTTDMLGIFNRVTNGNSAANATTSATVSKGATKTASNVPAAASSGSYWGAALGAAVAAGTAYSIYSSNSLVKETVNRTVSDQYAKTNGYMQFLGPLWKVEDQQQRFEDLKSFKWLYFHGIFLSLKSKQMQQEQTFTQVTQSTDLVPLFSKHSMSASSDVIDAHMNMFSESHDRVAYLALLQRASECVCLCMNRLSN</sequence>
<dbReference type="STRING" id="684364.F4NVK7"/>
<dbReference type="GeneID" id="18241096"/>
<evidence type="ECO:0000313" key="4">
    <source>
        <dbReference type="Proteomes" id="UP000007241"/>
    </source>
</evidence>
<dbReference type="InParanoid" id="F4NVK7"/>
<evidence type="ECO:0000256" key="1">
    <source>
        <dbReference type="ARBA" id="ARBA00007920"/>
    </source>
</evidence>
<dbReference type="PANTHER" id="PTHR47842:SF1">
    <property type="entry name" value="DUF676 DOMAIN-CONTAINING PROTEIN"/>
    <property type="match status" value="1"/>
</dbReference>
<dbReference type="OMA" id="ISAHINM"/>
<keyword evidence="4" id="KW-1185">Reference proteome</keyword>
<dbReference type="OrthoDB" id="442243at2759"/>
<feature type="domain" description="DUF676" evidence="2">
    <location>
        <begin position="33"/>
        <end position="173"/>
    </location>
</feature>
<proteinExistence type="inferred from homology"/>
<name>F4NVK7_BATDJ</name>
<evidence type="ECO:0000313" key="3">
    <source>
        <dbReference type="EMBL" id="EGF83290.1"/>
    </source>
</evidence>
<dbReference type="SUPFAM" id="SSF53474">
    <property type="entry name" value="alpha/beta-Hydrolases"/>
    <property type="match status" value="1"/>
</dbReference>
<gene>
    <name evidence="3" type="ORF">BATDEDRAFT_36452</name>
</gene>
<dbReference type="Gene3D" id="3.40.50.1820">
    <property type="entry name" value="alpha/beta hydrolase"/>
    <property type="match status" value="1"/>
</dbReference>
<dbReference type="InterPro" id="IPR029058">
    <property type="entry name" value="AB_hydrolase_fold"/>
</dbReference>
<reference evidence="3 4" key="1">
    <citation type="submission" date="2009-12" db="EMBL/GenBank/DDBJ databases">
        <title>The draft genome of Batrachochytrium dendrobatidis.</title>
        <authorList>
            <consortium name="US DOE Joint Genome Institute (JGI-PGF)"/>
            <person name="Kuo A."/>
            <person name="Salamov A."/>
            <person name="Schmutz J."/>
            <person name="Lucas S."/>
            <person name="Pitluck S."/>
            <person name="Rosenblum E."/>
            <person name="Stajich J."/>
            <person name="Eisen M."/>
            <person name="Grigoriev I.V."/>
        </authorList>
    </citation>
    <scope>NUCLEOTIDE SEQUENCE [LARGE SCALE GENOMIC DNA]</scope>
    <source>
        <strain evidence="4">JAM81 / FGSC 10211</strain>
    </source>
</reference>